<evidence type="ECO:0000256" key="3">
    <source>
        <dbReference type="ARBA" id="ARBA00022676"/>
    </source>
</evidence>
<evidence type="ECO:0000256" key="4">
    <source>
        <dbReference type="ARBA" id="ARBA00022679"/>
    </source>
</evidence>
<dbReference type="GO" id="GO:0016757">
    <property type="term" value="F:glycosyltransferase activity"/>
    <property type="evidence" value="ECO:0007669"/>
    <property type="project" value="UniProtKB-KW"/>
</dbReference>
<keyword evidence="5" id="KW-0472">Membrane</keyword>
<sequence length="134" mass="14114">MPCSLAIVIPALDAAACLPATLAALQAEANGAAIILVDSASGDATRALAEAGGARVWLAGRGRGRQLAAGVGAARAEFLLLLHADTKLAPGWSEEVALSRRIGRARLVAFETRTITSAIRWRRYGWLRRSARNL</sequence>
<feature type="domain" description="Glycosyltransferase 2-like" evidence="6">
    <location>
        <begin position="7"/>
        <end position="105"/>
    </location>
</feature>
<dbReference type="EMBL" id="DTQM01000116">
    <property type="protein sequence ID" value="HGC42790.1"/>
    <property type="molecule type" value="Genomic_DNA"/>
</dbReference>
<name>A0A8J4HC37_9PROT</name>
<organism evidence="7">
    <name type="scientific">Acidicaldus sp</name>
    <dbReference type="NCBI Taxonomy" id="1872105"/>
    <lineage>
        <taxon>Bacteria</taxon>
        <taxon>Pseudomonadati</taxon>
        <taxon>Pseudomonadota</taxon>
        <taxon>Alphaproteobacteria</taxon>
        <taxon>Acetobacterales</taxon>
        <taxon>Acetobacteraceae</taxon>
        <taxon>Acidicaldus</taxon>
    </lineage>
</organism>
<evidence type="ECO:0000313" key="7">
    <source>
        <dbReference type="EMBL" id="HGC42790.1"/>
    </source>
</evidence>
<dbReference type="PANTHER" id="PTHR43646">
    <property type="entry name" value="GLYCOSYLTRANSFERASE"/>
    <property type="match status" value="1"/>
</dbReference>
<evidence type="ECO:0000256" key="1">
    <source>
        <dbReference type="ARBA" id="ARBA00004236"/>
    </source>
</evidence>
<gene>
    <name evidence="7" type="ORF">ENY07_06170</name>
</gene>
<protein>
    <submittedName>
        <fullName evidence="7">Glycosyltransferase</fullName>
    </submittedName>
</protein>
<dbReference type="PANTHER" id="PTHR43646:SF2">
    <property type="entry name" value="GLYCOSYLTRANSFERASE 2-LIKE DOMAIN-CONTAINING PROTEIN"/>
    <property type="match status" value="1"/>
</dbReference>
<accession>A0A8J4HC37</accession>
<evidence type="ECO:0000259" key="6">
    <source>
        <dbReference type="Pfam" id="PF00535"/>
    </source>
</evidence>
<keyword evidence="4" id="KW-0808">Transferase</keyword>
<keyword evidence="3" id="KW-0328">Glycosyltransferase</keyword>
<proteinExistence type="predicted"/>
<comment type="subcellular location">
    <subcellularLocation>
        <location evidence="1">Cell membrane</location>
    </subcellularLocation>
</comment>
<evidence type="ECO:0000256" key="5">
    <source>
        <dbReference type="ARBA" id="ARBA00023136"/>
    </source>
</evidence>
<dbReference type="Pfam" id="PF00535">
    <property type="entry name" value="Glycos_transf_2"/>
    <property type="match status" value="1"/>
</dbReference>
<comment type="caution">
    <text evidence="7">The sequence shown here is derived from an EMBL/GenBank/DDBJ whole genome shotgun (WGS) entry which is preliminary data.</text>
</comment>
<dbReference type="SUPFAM" id="SSF53448">
    <property type="entry name" value="Nucleotide-diphospho-sugar transferases"/>
    <property type="match status" value="1"/>
</dbReference>
<dbReference type="Gene3D" id="3.90.550.10">
    <property type="entry name" value="Spore Coat Polysaccharide Biosynthesis Protein SpsA, Chain A"/>
    <property type="match status" value="1"/>
</dbReference>
<evidence type="ECO:0000256" key="2">
    <source>
        <dbReference type="ARBA" id="ARBA00022475"/>
    </source>
</evidence>
<keyword evidence="2" id="KW-1003">Cell membrane</keyword>
<dbReference type="InterPro" id="IPR029044">
    <property type="entry name" value="Nucleotide-diphossugar_trans"/>
</dbReference>
<reference evidence="7" key="1">
    <citation type="journal article" date="2020" name="mSystems">
        <title>Genome- and Community-Level Interaction Insights into Carbon Utilization and Element Cycling Functions of Hydrothermarchaeota in Hydrothermal Sediment.</title>
        <authorList>
            <person name="Zhou Z."/>
            <person name="Liu Y."/>
            <person name="Xu W."/>
            <person name="Pan J."/>
            <person name="Luo Z.H."/>
            <person name="Li M."/>
        </authorList>
    </citation>
    <scope>NUCLEOTIDE SEQUENCE</scope>
    <source>
        <strain evidence="7">SpSt-997</strain>
    </source>
</reference>
<dbReference type="AlphaFoldDB" id="A0A8J4HC37"/>
<dbReference type="InterPro" id="IPR001173">
    <property type="entry name" value="Glyco_trans_2-like"/>
</dbReference>
<dbReference type="GO" id="GO:0005886">
    <property type="term" value="C:plasma membrane"/>
    <property type="evidence" value="ECO:0007669"/>
    <property type="project" value="UniProtKB-SubCell"/>
</dbReference>